<protein>
    <submittedName>
        <fullName evidence="1">Uncharacterized protein</fullName>
    </submittedName>
</protein>
<organism evidence="1 2">
    <name type="scientific">Winogradskyella sediminis</name>
    <dbReference type="NCBI Taxonomy" id="1382466"/>
    <lineage>
        <taxon>Bacteria</taxon>
        <taxon>Pseudomonadati</taxon>
        <taxon>Bacteroidota</taxon>
        <taxon>Flavobacteriia</taxon>
        <taxon>Flavobacteriales</taxon>
        <taxon>Flavobacteriaceae</taxon>
        <taxon>Winogradskyella</taxon>
    </lineage>
</organism>
<sequence length="145" mass="16874">MKTANRLPQVLLISMMLLFLSPIQGWTQEKRIKKPKRKSKIASVDNFVNHSFELYHKVFVYDSLIKAEVEVPVEIEDELMERAERDVDSLWQEVPDIAEDISDAPFMRQAKATFNLNRTKNALKFCMMAVKTYFVGTEEDEEEGN</sequence>
<dbReference type="RefSeq" id="WP_092443863.1">
    <property type="nucleotide sequence ID" value="NZ_JBLXFM010000001.1"/>
</dbReference>
<dbReference type="AlphaFoldDB" id="A0A1H1MZD0"/>
<reference evidence="1 2" key="1">
    <citation type="submission" date="2016-10" db="EMBL/GenBank/DDBJ databases">
        <authorList>
            <person name="Varghese N."/>
            <person name="Submissions S."/>
        </authorList>
    </citation>
    <scope>NUCLEOTIDE SEQUENCE [LARGE SCALE GENOMIC DNA]</scope>
    <source>
        <strain evidence="1 2">RHA_55</strain>
    </source>
</reference>
<keyword evidence="2" id="KW-1185">Reference proteome</keyword>
<dbReference type="Proteomes" id="UP000198963">
    <property type="component" value="Chromosome I"/>
</dbReference>
<dbReference type="STRING" id="1249933.SAMN04489797_0465"/>
<proteinExistence type="predicted"/>
<dbReference type="EMBL" id="LT629774">
    <property type="protein sequence ID" value="SDR92096.1"/>
    <property type="molecule type" value="Genomic_DNA"/>
</dbReference>
<name>A0A1H1MZD0_9FLAO</name>
<gene>
    <name evidence="1" type="ORF">SAMN04489797_0465</name>
</gene>
<evidence type="ECO:0000313" key="1">
    <source>
        <dbReference type="EMBL" id="SDR92096.1"/>
    </source>
</evidence>
<accession>A0A1H1MZD0</accession>
<evidence type="ECO:0000313" key="2">
    <source>
        <dbReference type="Proteomes" id="UP000198963"/>
    </source>
</evidence>